<dbReference type="InterPro" id="IPR015424">
    <property type="entry name" value="PyrdxlP-dep_Trfase"/>
</dbReference>
<evidence type="ECO:0000313" key="7">
    <source>
        <dbReference type="EMBL" id="CAI8023989.1"/>
    </source>
</evidence>
<keyword evidence="4" id="KW-0456">Lyase</keyword>
<dbReference type="GO" id="GO:0006545">
    <property type="term" value="P:glycine biosynthetic process"/>
    <property type="evidence" value="ECO:0007669"/>
    <property type="project" value="TreeGrafter"/>
</dbReference>
<accession>A0AA35S6T9</accession>
<evidence type="ECO:0000256" key="1">
    <source>
        <dbReference type="ARBA" id="ARBA00001933"/>
    </source>
</evidence>
<organism evidence="7 8">
    <name type="scientific">Geodia barretti</name>
    <name type="common">Barrett's horny sponge</name>
    <dbReference type="NCBI Taxonomy" id="519541"/>
    <lineage>
        <taxon>Eukaryota</taxon>
        <taxon>Metazoa</taxon>
        <taxon>Porifera</taxon>
        <taxon>Demospongiae</taxon>
        <taxon>Heteroscleromorpha</taxon>
        <taxon>Tetractinellida</taxon>
        <taxon>Astrophorina</taxon>
        <taxon>Geodiidae</taxon>
        <taxon>Geodia</taxon>
    </lineage>
</organism>
<dbReference type="Proteomes" id="UP001174909">
    <property type="component" value="Unassembled WGS sequence"/>
</dbReference>
<name>A0AA35S6T9_GEOBA</name>
<dbReference type="FunFam" id="3.40.640.10:FF:000030">
    <property type="entry name" value="Low-specificity L-threonine aldolase"/>
    <property type="match status" value="1"/>
</dbReference>
<dbReference type="GO" id="GO:0008732">
    <property type="term" value="F:L-allo-threonine aldolase activity"/>
    <property type="evidence" value="ECO:0007669"/>
    <property type="project" value="TreeGrafter"/>
</dbReference>
<dbReference type="GO" id="GO:0005829">
    <property type="term" value="C:cytosol"/>
    <property type="evidence" value="ECO:0007669"/>
    <property type="project" value="TreeGrafter"/>
</dbReference>
<dbReference type="PANTHER" id="PTHR48097">
    <property type="entry name" value="L-THREONINE ALDOLASE-RELATED"/>
    <property type="match status" value="1"/>
</dbReference>
<proteinExistence type="inferred from homology"/>
<dbReference type="InterPro" id="IPR023603">
    <property type="entry name" value="Low_specificity_L-TA-like"/>
</dbReference>
<dbReference type="Pfam" id="PF01212">
    <property type="entry name" value="Beta_elim_lyase"/>
    <property type="match status" value="1"/>
</dbReference>
<gene>
    <name evidence="7" type="ORF">GBAR_LOCUS13981</name>
</gene>
<evidence type="ECO:0000256" key="2">
    <source>
        <dbReference type="ARBA" id="ARBA00006966"/>
    </source>
</evidence>
<dbReference type="AlphaFoldDB" id="A0AA35S6T9"/>
<dbReference type="Gene3D" id="3.40.640.10">
    <property type="entry name" value="Type I PLP-dependent aspartate aminotransferase-like (Major domain)"/>
    <property type="match status" value="1"/>
</dbReference>
<comment type="similarity">
    <text evidence="2">Belongs to the threonine aldolase family.</text>
</comment>
<evidence type="ECO:0000256" key="5">
    <source>
        <dbReference type="PIRSR" id="PIRSR017617-1"/>
    </source>
</evidence>
<dbReference type="CDD" id="cd06502">
    <property type="entry name" value="TA_like"/>
    <property type="match status" value="1"/>
</dbReference>
<comment type="cofactor">
    <cofactor evidence="1">
        <name>pyridoxal 5'-phosphate</name>
        <dbReference type="ChEBI" id="CHEBI:597326"/>
    </cofactor>
</comment>
<dbReference type="InterPro" id="IPR015422">
    <property type="entry name" value="PyrdxlP-dep_Trfase_small"/>
</dbReference>
<keyword evidence="8" id="KW-1185">Reference proteome</keyword>
<evidence type="ECO:0000256" key="3">
    <source>
        <dbReference type="ARBA" id="ARBA00022898"/>
    </source>
</evidence>
<feature type="domain" description="Aromatic amino acid beta-eliminating lyase/threonine aldolase" evidence="6">
    <location>
        <begin position="10"/>
        <end position="295"/>
    </location>
</feature>
<comment type="caution">
    <text evidence="7">The sequence shown here is derived from an EMBL/GenBank/DDBJ whole genome shotgun (WGS) entry which is preliminary data.</text>
</comment>
<reference evidence="7" key="1">
    <citation type="submission" date="2023-03" db="EMBL/GenBank/DDBJ databases">
        <authorList>
            <person name="Steffen K."/>
            <person name="Cardenas P."/>
        </authorList>
    </citation>
    <scope>NUCLEOTIDE SEQUENCE</scope>
</reference>
<evidence type="ECO:0000256" key="4">
    <source>
        <dbReference type="ARBA" id="ARBA00023239"/>
    </source>
</evidence>
<dbReference type="Gene3D" id="3.90.1150.10">
    <property type="entry name" value="Aspartate Aminotransferase, domain 1"/>
    <property type="match status" value="1"/>
</dbReference>
<dbReference type="NCBIfam" id="NF041359">
    <property type="entry name" value="GntG_guanitoxin"/>
    <property type="match status" value="1"/>
</dbReference>
<dbReference type="EMBL" id="CASHTH010002048">
    <property type="protein sequence ID" value="CAI8023989.1"/>
    <property type="molecule type" value="Genomic_DNA"/>
</dbReference>
<dbReference type="PIRSF" id="PIRSF017617">
    <property type="entry name" value="Thr_aldolase"/>
    <property type="match status" value="1"/>
</dbReference>
<feature type="modified residue" description="N6-(pyridoxal phosphate)lysine" evidence="5">
    <location>
        <position position="208"/>
    </location>
</feature>
<dbReference type="SUPFAM" id="SSF53383">
    <property type="entry name" value="PLP-dependent transferases"/>
    <property type="match status" value="1"/>
</dbReference>
<sequence length="358" mass="37926">MGAEQMNVIDLRSDTITHPTEAMRKAMSEAEVGDDVYGEDPSINLLEQRASEILGKEAGLLTASGTMSNLVAALTYCHRGDEIIMGDQAHMFWNESAGVSALAGAQVRLVPNDDQGKIDPADLSAAIRPRGNVHMPPTTLVCLENTHNRCSGAALTPQDTKAVADVAHEAGASVHMDGARIFNAAVALEVPPAELVKDVDDVSFCLSKALSCPVGSVLVGSEEFIGEARRWRKMIGGGMRQAGVLAAAGLVALETMIERLADDHANARRLAQGLADIEGLKVDPESIQTNIVIFEIEPSVGTAPEVLQALADAGVKVTPSRTQTLRMVTHRQVDSADVEEALSRVAGVVGKLREQNKA</sequence>
<evidence type="ECO:0000259" key="6">
    <source>
        <dbReference type="Pfam" id="PF01212"/>
    </source>
</evidence>
<evidence type="ECO:0000313" key="8">
    <source>
        <dbReference type="Proteomes" id="UP001174909"/>
    </source>
</evidence>
<dbReference type="InterPro" id="IPR001597">
    <property type="entry name" value="ArAA_b-elim_lyase/Thr_aldolase"/>
</dbReference>
<keyword evidence="3" id="KW-0663">Pyridoxal phosphate</keyword>
<dbReference type="GO" id="GO:0006567">
    <property type="term" value="P:L-threonine catabolic process"/>
    <property type="evidence" value="ECO:0007669"/>
    <property type="project" value="TreeGrafter"/>
</dbReference>
<protein>
    <submittedName>
        <fullName evidence="7">Probable low-specificity L-threonine aldolase 2</fullName>
    </submittedName>
</protein>
<dbReference type="FunFam" id="3.90.1150.10:FF:000041">
    <property type="entry name" value="Low-specificity L-threonine aldolase"/>
    <property type="match status" value="1"/>
</dbReference>
<dbReference type="InterPro" id="IPR015421">
    <property type="entry name" value="PyrdxlP-dep_Trfase_major"/>
</dbReference>
<dbReference type="PANTHER" id="PTHR48097:SF9">
    <property type="entry name" value="L-THREONINE ALDOLASE"/>
    <property type="match status" value="1"/>
</dbReference>